<dbReference type="Gene3D" id="2.40.170.20">
    <property type="entry name" value="TonB-dependent receptor, beta-barrel domain"/>
    <property type="match status" value="1"/>
</dbReference>
<dbReference type="AlphaFoldDB" id="A0A7M1B599"/>
<sequence length="625" mass="69630">MQRTIQLSLISVALLAGTLQAQNQYTLNNIEVSTSQGTALNKKDVTDSVTVITKEEIEDSRVTTLNEALHKLANMPMTQNGGPGTSSSIYLRGMSSKRILVLIDGVRYNNPTAIGATAEFSQIMLNNVEQIEIIKGAQSGVWGSDASGGVINIITSKAKKGLHTNVNMEYGAYDTLQTSLTASYATKKYDFLASGTYFDNDGFSAAEPTQSETNYGKRYDDLGLEKDSYENKTLNTKFGYNITDNDRVEANIQAINSLVHYDKGAGTANDSTVPNTYLQNRFYTLALKHKDTLNNITLQYNLSTFKRDVTYVDWFTSLPATTNYKGSVNEIKLDDKIDYMKDSFLRVGASYQKFKQTDITPNVDKSYSAIAVYGTNYNKLHLLADNNTIITESVRYDKYNNFDNSLTGKLGIKQFLKDDLYISANIGSGYNAPTLGQLYGQWGANPNLKPEKSKTSDITFGNDTVWVTGFYNEITDLIDYDWTLGYIQISGISKFKGVELGYEDFYFDFLGVKALYTYLDAKDADNKNLARRPKSQLDVTATYYATDDIDFGVNAQYIGTRYDKADNQGAQTGKYTVANFVTNVRANKNLTFYAKIDNITDKYYQTVDGYATAGRSAYVGLNLKY</sequence>
<dbReference type="KEGG" id="spal:FM071_00455"/>
<dbReference type="GO" id="GO:0006811">
    <property type="term" value="P:monoatomic ion transport"/>
    <property type="evidence" value="ECO:0007669"/>
    <property type="project" value="UniProtKB-KW"/>
</dbReference>
<evidence type="ECO:0000313" key="16">
    <source>
        <dbReference type="Proteomes" id="UP000593580"/>
    </source>
</evidence>
<dbReference type="GO" id="GO:0015889">
    <property type="term" value="P:cobalamin transport"/>
    <property type="evidence" value="ECO:0007669"/>
    <property type="project" value="TreeGrafter"/>
</dbReference>
<keyword evidence="9 10" id="KW-0998">Cell outer membrane</keyword>
<evidence type="ECO:0000256" key="4">
    <source>
        <dbReference type="ARBA" id="ARBA00022692"/>
    </source>
</evidence>
<keyword evidence="16" id="KW-1185">Reference proteome</keyword>
<comment type="subcellular location">
    <subcellularLocation>
        <location evidence="1 10">Cell outer membrane</location>
        <topology evidence="1 10">Multi-pass membrane protein</topology>
    </subcellularLocation>
</comment>
<dbReference type="PANTHER" id="PTHR30069:SF53">
    <property type="entry name" value="COLICIN I RECEPTOR-RELATED"/>
    <property type="match status" value="1"/>
</dbReference>
<dbReference type="InterPro" id="IPR000531">
    <property type="entry name" value="Beta-barrel_TonB"/>
</dbReference>
<proteinExistence type="inferred from homology"/>
<dbReference type="PANTHER" id="PTHR30069">
    <property type="entry name" value="TONB-DEPENDENT OUTER MEMBRANE RECEPTOR"/>
    <property type="match status" value="1"/>
</dbReference>
<evidence type="ECO:0000256" key="11">
    <source>
        <dbReference type="RuleBase" id="RU003357"/>
    </source>
</evidence>
<keyword evidence="4 10" id="KW-0812">Transmembrane</keyword>
<dbReference type="Pfam" id="PF00593">
    <property type="entry name" value="TonB_dep_Rec_b-barrel"/>
    <property type="match status" value="1"/>
</dbReference>
<dbReference type="RefSeq" id="WP_193111042.1">
    <property type="nucleotide sequence ID" value="NZ_CP041406.1"/>
</dbReference>
<dbReference type="Gene3D" id="2.170.130.10">
    <property type="entry name" value="TonB-dependent receptor, plug domain"/>
    <property type="match status" value="1"/>
</dbReference>
<feature type="domain" description="TonB-dependent receptor-like beta-barrel" evidence="13">
    <location>
        <begin position="188"/>
        <end position="599"/>
    </location>
</feature>
<dbReference type="EMBL" id="CP041406">
    <property type="protein sequence ID" value="QOP44850.1"/>
    <property type="molecule type" value="Genomic_DNA"/>
</dbReference>
<feature type="domain" description="TonB-dependent receptor plug" evidence="14">
    <location>
        <begin position="42"/>
        <end position="150"/>
    </location>
</feature>
<accession>A0A7M1B599</accession>
<name>A0A7M1B599_9BACT</name>
<keyword evidence="2 10" id="KW-0813">Transport</keyword>
<feature type="signal peptide" evidence="12">
    <location>
        <begin position="1"/>
        <end position="21"/>
    </location>
</feature>
<evidence type="ECO:0000256" key="9">
    <source>
        <dbReference type="ARBA" id="ARBA00023237"/>
    </source>
</evidence>
<dbReference type="InterPro" id="IPR036942">
    <property type="entry name" value="Beta-barrel_TonB_sf"/>
</dbReference>
<dbReference type="PROSITE" id="PS52016">
    <property type="entry name" value="TONB_DEPENDENT_REC_3"/>
    <property type="match status" value="1"/>
</dbReference>
<dbReference type="InterPro" id="IPR039426">
    <property type="entry name" value="TonB-dep_rcpt-like"/>
</dbReference>
<keyword evidence="7 11" id="KW-0798">TonB box</keyword>
<organism evidence="15 16">
    <name type="scientific">Sulfurimonas paralvinellae</name>
    <dbReference type="NCBI Taxonomy" id="317658"/>
    <lineage>
        <taxon>Bacteria</taxon>
        <taxon>Pseudomonadati</taxon>
        <taxon>Campylobacterota</taxon>
        <taxon>Epsilonproteobacteria</taxon>
        <taxon>Campylobacterales</taxon>
        <taxon>Sulfurimonadaceae</taxon>
        <taxon>Sulfurimonas</taxon>
    </lineage>
</organism>
<evidence type="ECO:0000259" key="13">
    <source>
        <dbReference type="Pfam" id="PF00593"/>
    </source>
</evidence>
<reference evidence="15 16" key="1">
    <citation type="submission" date="2019-07" db="EMBL/GenBank/DDBJ databases">
        <title>Sulfurimonas paralvinellae sp. nov., a novel mesophilic, hydrogen- and sulfur-oxidizing chemolithoautotroph within the Epsilonproteo- bacteria isolated from a deep-sea hydrothermal vent polychaete nest, reclassification of Thiomicrospira denitrificans as Sulfurimonas denitrificans comb. nov. and emended description of the genus Sulfurimonas.</title>
        <authorList>
            <person name="Wang S."/>
            <person name="Jiang L."/>
            <person name="Shao Z."/>
        </authorList>
    </citation>
    <scope>NUCLEOTIDE SEQUENCE [LARGE SCALE GENOMIC DNA]</scope>
    <source>
        <strain evidence="15 16">GO25</strain>
    </source>
</reference>
<dbReference type="CDD" id="cd01347">
    <property type="entry name" value="ligand_gated_channel"/>
    <property type="match status" value="1"/>
</dbReference>
<evidence type="ECO:0000313" key="15">
    <source>
        <dbReference type="EMBL" id="QOP44850.1"/>
    </source>
</evidence>
<evidence type="ECO:0000256" key="8">
    <source>
        <dbReference type="ARBA" id="ARBA00023136"/>
    </source>
</evidence>
<dbReference type="Pfam" id="PF07715">
    <property type="entry name" value="Plug"/>
    <property type="match status" value="1"/>
</dbReference>
<gene>
    <name evidence="15" type="ORF">FM071_00455</name>
</gene>
<protein>
    <submittedName>
        <fullName evidence="15">TonB-dependent receptor</fullName>
    </submittedName>
</protein>
<evidence type="ECO:0000256" key="6">
    <source>
        <dbReference type="ARBA" id="ARBA00023065"/>
    </source>
</evidence>
<evidence type="ECO:0000256" key="1">
    <source>
        <dbReference type="ARBA" id="ARBA00004571"/>
    </source>
</evidence>
<evidence type="ECO:0000256" key="12">
    <source>
        <dbReference type="SAM" id="SignalP"/>
    </source>
</evidence>
<keyword evidence="6" id="KW-0406">Ion transport</keyword>
<keyword evidence="15" id="KW-0675">Receptor</keyword>
<dbReference type="SUPFAM" id="SSF56935">
    <property type="entry name" value="Porins"/>
    <property type="match status" value="1"/>
</dbReference>
<dbReference type="InterPro" id="IPR012910">
    <property type="entry name" value="Plug_dom"/>
</dbReference>
<dbReference type="Proteomes" id="UP000593580">
    <property type="component" value="Chromosome"/>
</dbReference>
<evidence type="ECO:0000256" key="5">
    <source>
        <dbReference type="ARBA" id="ARBA00022729"/>
    </source>
</evidence>
<evidence type="ECO:0000256" key="3">
    <source>
        <dbReference type="ARBA" id="ARBA00022452"/>
    </source>
</evidence>
<evidence type="ECO:0000256" key="10">
    <source>
        <dbReference type="PROSITE-ProRule" id="PRU01360"/>
    </source>
</evidence>
<evidence type="ECO:0000256" key="7">
    <source>
        <dbReference type="ARBA" id="ARBA00023077"/>
    </source>
</evidence>
<evidence type="ECO:0000256" key="2">
    <source>
        <dbReference type="ARBA" id="ARBA00022448"/>
    </source>
</evidence>
<keyword evidence="3 10" id="KW-1134">Transmembrane beta strand</keyword>
<evidence type="ECO:0000259" key="14">
    <source>
        <dbReference type="Pfam" id="PF07715"/>
    </source>
</evidence>
<dbReference type="InterPro" id="IPR037066">
    <property type="entry name" value="Plug_dom_sf"/>
</dbReference>
<dbReference type="GO" id="GO:0009279">
    <property type="term" value="C:cell outer membrane"/>
    <property type="evidence" value="ECO:0007669"/>
    <property type="project" value="UniProtKB-SubCell"/>
</dbReference>
<keyword evidence="8 10" id="KW-0472">Membrane</keyword>
<comment type="similarity">
    <text evidence="10 11">Belongs to the TonB-dependent receptor family.</text>
</comment>
<feature type="chain" id="PRO_5032451156" evidence="12">
    <location>
        <begin position="22"/>
        <end position="625"/>
    </location>
</feature>
<keyword evidence="5 12" id="KW-0732">Signal</keyword>